<evidence type="ECO:0000313" key="4">
    <source>
        <dbReference type="Proteomes" id="UP000828390"/>
    </source>
</evidence>
<dbReference type="EMBL" id="JAIWYP010000008">
    <property type="protein sequence ID" value="KAH3785705.1"/>
    <property type="molecule type" value="Genomic_DNA"/>
</dbReference>
<dbReference type="AlphaFoldDB" id="A0A9D4EXG6"/>
<comment type="caution">
    <text evidence="2">The sequence shown here is derived from an EMBL/GenBank/DDBJ whole genome shotgun (WGS) entry which is preliminary data.</text>
</comment>
<evidence type="ECO:0000313" key="2">
    <source>
        <dbReference type="EMBL" id="KAH3785702.1"/>
    </source>
</evidence>
<dbReference type="InterPro" id="IPR011598">
    <property type="entry name" value="bHLH_dom"/>
</dbReference>
<dbReference type="Gene3D" id="4.10.280.10">
    <property type="entry name" value="Helix-loop-helix DNA-binding domain"/>
    <property type="match status" value="1"/>
</dbReference>
<dbReference type="Proteomes" id="UP000828390">
    <property type="component" value="Unassembled WGS sequence"/>
</dbReference>
<protein>
    <recommendedName>
        <fullName evidence="1">BHLH domain-containing protein</fullName>
    </recommendedName>
</protein>
<reference evidence="2" key="1">
    <citation type="journal article" date="2019" name="bioRxiv">
        <title>The Genome of the Zebra Mussel, Dreissena polymorpha: A Resource for Invasive Species Research.</title>
        <authorList>
            <person name="McCartney M.A."/>
            <person name="Auch B."/>
            <person name="Kono T."/>
            <person name="Mallez S."/>
            <person name="Zhang Y."/>
            <person name="Obille A."/>
            <person name="Becker A."/>
            <person name="Abrahante J.E."/>
            <person name="Garbe J."/>
            <person name="Badalamenti J.P."/>
            <person name="Herman A."/>
            <person name="Mangelson H."/>
            <person name="Liachko I."/>
            <person name="Sullivan S."/>
            <person name="Sone E.D."/>
            <person name="Koren S."/>
            <person name="Silverstein K.A.T."/>
            <person name="Beckman K.B."/>
            <person name="Gohl D.M."/>
        </authorList>
    </citation>
    <scope>NUCLEOTIDE SEQUENCE</scope>
    <source>
        <strain evidence="2">Duluth1</strain>
        <tissue evidence="2">Whole animal</tissue>
    </source>
</reference>
<gene>
    <name evidence="2" type="ORF">DPMN_163796</name>
    <name evidence="3" type="ORF">DPMN_163799</name>
</gene>
<reference evidence="2" key="2">
    <citation type="submission" date="2020-11" db="EMBL/GenBank/DDBJ databases">
        <authorList>
            <person name="McCartney M.A."/>
            <person name="Auch B."/>
            <person name="Kono T."/>
            <person name="Mallez S."/>
            <person name="Becker A."/>
            <person name="Gohl D.M."/>
            <person name="Silverstein K.A.T."/>
            <person name="Koren S."/>
            <person name="Bechman K.B."/>
            <person name="Herman A."/>
            <person name="Abrahante J.E."/>
            <person name="Garbe J."/>
        </authorList>
    </citation>
    <scope>NUCLEOTIDE SEQUENCE</scope>
    <source>
        <strain evidence="2">Duluth1</strain>
        <tissue evidence="2">Whole animal</tissue>
    </source>
</reference>
<dbReference type="InterPro" id="IPR036638">
    <property type="entry name" value="HLH_DNA-bd_sf"/>
</dbReference>
<proteinExistence type="predicted"/>
<evidence type="ECO:0000313" key="3">
    <source>
        <dbReference type="EMBL" id="KAH3785705.1"/>
    </source>
</evidence>
<dbReference type="GO" id="GO:0046983">
    <property type="term" value="F:protein dimerization activity"/>
    <property type="evidence" value="ECO:0007669"/>
    <property type="project" value="InterPro"/>
</dbReference>
<dbReference type="EMBL" id="JAIWYP010000008">
    <property type="protein sequence ID" value="KAH3785702.1"/>
    <property type="molecule type" value="Genomic_DNA"/>
</dbReference>
<organism evidence="2 4">
    <name type="scientific">Dreissena polymorpha</name>
    <name type="common">Zebra mussel</name>
    <name type="synonym">Mytilus polymorpha</name>
    <dbReference type="NCBI Taxonomy" id="45954"/>
    <lineage>
        <taxon>Eukaryota</taxon>
        <taxon>Metazoa</taxon>
        <taxon>Spiralia</taxon>
        <taxon>Lophotrochozoa</taxon>
        <taxon>Mollusca</taxon>
        <taxon>Bivalvia</taxon>
        <taxon>Autobranchia</taxon>
        <taxon>Heteroconchia</taxon>
        <taxon>Euheterodonta</taxon>
        <taxon>Imparidentia</taxon>
        <taxon>Neoheterodontei</taxon>
        <taxon>Myida</taxon>
        <taxon>Dreissenoidea</taxon>
        <taxon>Dreissenidae</taxon>
        <taxon>Dreissena</taxon>
    </lineage>
</organism>
<feature type="domain" description="BHLH" evidence="1">
    <location>
        <begin position="18"/>
        <end position="42"/>
    </location>
</feature>
<name>A0A9D4EXG6_DREPO</name>
<dbReference type="SUPFAM" id="SSF47459">
    <property type="entry name" value="HLH, helix-loop-helix DNA-binding domain"/>
    <property type="match status" value="1"/>
</dbReference>
<sequence length="63" mass="7578">MGTQQHHSHHVFLFSQIRKPLVEKQRRERMNHSIDKLKRLIADTVREQVTHGVNVLLLFRTCY</sequence>
<accession>A0A9D4EXG6</accession>
<keyword evidence="4" id="KW-1185">Reference proteome</keyword>
<dbReference type="Pfam" id="PF00010">
    <property type="entry name" value="HLH"/>
    <property type="match status" value="1"/>
</dbReference>
<evidence type="ECO:0000259" key="1">
    <source>
        <dbReference type="Pfam" id="PF00010"/>
    </source>
</evidence>